<dbReference type="EMBL" id="CM055729">
    <property type="protein sequence ID" value="KAJ8015498.1"/>
    <property type="molecule type" value="Genomic_DNA"/>
</dbReference>
<proteinExistence type="predicted"/>
<evidence type="ECO:0000313" key="1">
    <source>
        <dbReference type="EMBL" id="KAJ8015498.1"/>
    </source>
</evidence>
<comment type="caution">
    <text evidence="1">The sequence shown here is derived from an EMBL/GenBank/DDBJ whole genome shotgun (WGS) entry which is preliminary data.</text>
</comment>
<protein>
    <submittedName>
        <fullName evidence="1">Uncharacterized protein</fullName>
    </submittedName>
</protein>
<evidence type="ECO:0000313" key="2">
    <source>
        <dbReference type="Proteomes" id="UP001157502"/>
    </source>
</evidence>
<reference evidence="1" key="1">
    <citation type="submission" date="2021-05" db="EMBL/GenBank/DDBJ databases">
        <authorList>
            <person name="Pan Q."/>
            <person name="Jouanno E."/>
            <person name="Zahm M."/>
            <person name="Klopp C."/>
            <person name="Cabau C."/>
            <person name="Louis A."/>
            <person name="Berthelot C."/>
            <person name="Parey E."/>
            <person name="Roest Crollius H."/>
            <person name="Montfort J."/>
            <person name="Robinson-Rechavi M."/>
            <person name="Bouchez O."/>
            <person name="Lampietro C."/>
            <person name="Lopez Roques C."/>
            <person name="Donnadieu C."/>
            <person name="Postlethwait J."/>
            <person name="Bobe J."/>
            <person name="Dillon D."/>
            <person name="Chandos A."/>
            <person name="von Hippel F."/>
            <person name="Guiguen Y."/>
        </authorList>
    </citation>
    <scope>NUCLEOTIDE SEQUENCE</scope>
    <source>
        <strain evidence="1">YG-Jan2019</strain>
    </source>
</reference>
<organism evidence="1 2">
    <name type="scientific">Dallia pectoralis</name>
    <name type="common">Alaska blackfish</name>
    <dbReference type="NCBI Taxonomy" id="75939"/>
    <lineage>
        <taxon>Eukaryota</taxon>
        <taxon>Metazoa</taxon>
        <taxon>Chordata</taxon>
        <taxon>Craniata</taxon>
        <taxon>Vertebrata</taxon>
        <taxon>Euteleostomi</taxon>
        <taxon>Actinopterygii</taxon>
        <taxon>Neopterygii</taxon>
        <taxon>Teleostei</taxon>
        <taxon>Protacanthopterygii</taxon>
        <taxon>Esociformes</taxon>
        <taxon>Umbridae</taxon>
        <taxon>Dallia</taxon>
    </lineage>
</organism>
<keyword evidence="2" id="KW-1185">Reference proteome</keyword>
<name>A0ACC2HI08_DALPE</name>
<sequence length="99" mass="11216">MHRRPTLEMSQSTGQPPPTGQPPDRGQWRQDRSRRREGMKMSRLKYQRLPSSAPAAPSPLPVPHRRRRSPASKAGVIRLSADDTLRWSGEDSHKHCGDV</sequence>
<gene>
    <name evidence="1" type="ORF">DPEC_G00026760</name>
</gene>
<dbReference type="Proteomes" id="UP001157502">
    <property type="component" value="Chromosome 2"/>
</dbReference>
<accession>A0ACC2HI08</accession>